<dbReference type="Pfam" id="PF13181">
    <property type="entry name" value="TPR_8"/>
    <property type="match status" value="1"/>
</dbReference>
<evidence type="ECO:0000256" key="1">
    <source>
        <dbReference type="ARBA" id="ARBA00022737"/>
    </source>
</evidence>
<accession>A0A8J7C8Z2</accession>
<feature type="chain" id="PRO_5035271639" evidence="4">
    <location>
        <begin position="26"/>
        <end position="1035"/>
    </location>
</feature>
<dbReference type="PANTHER" id="PTHR44858:SF1">
    <property type="entry name" value="UDP-N-ACETYLGLUCOSAMINE--PEPTIDE N-ACETYLGLUCOSAMINYLTRANSFERASE SPINDLY-RELATED"/>
    <property type="match status" value="1"/>
</dbReference>
<reference evidence="5" key="1">
    <citation type="submission" date="2020-09" db="EMBL/GenBank/DDBJ databases">
        <title>Iningainema tapete sp. nov. (Scytonemataceae, Cyanobacteria) from greenhouses in central Florida (USA) produces two types of nodularin with biosynthetic potential for microcystin-LR and anabaenopeptins.</title>
        <authorList>
            <person name="Berthold D.E."/>
            <person name="Lefler F.W."/>
            <person name="Huang I.-S."/>
            <person name="Abdulla H."/>
            <person name="Zimba P.V."/>
            <person name="Laughinghouse H.D. IV."/>
        </authorList>
    </citation>
    <scope>NUCLEOTIDE SEQUENCE</scope>
    <source>
        <strain evidence="5">BLCCT55</strain>
    </source>
</reference>
<feature type="repeat" description="TPR" evidence="3">
    <location>
        <begin position="948"/>
        <end position="981"/>
    </location>
</feature>
<dbReference type="InterPro" id="IPR050498">
    <property type="entry name" value="Ycf3"/>
</dbReference>
<dbReference type="Gene3D" id="2.40.10.120">
    <property type="match status" value="1"/>
</dbReference>
<name>A0A8J7C8Z2_9CYAN</name>
<dbReference type="InterPro" id="IPR043504">
    <property type="entry name" value="Peptidase_S1_PA_chymotrypsin"/>
</dbReference>
<dbReference type="EMBL" id="JACXAE010000110">
    <property type="protein sequence ID" value="MBD2777434.1"/>
    <property type="molecule type" value="Genomic_DNA"/>
</dbReference>
<dbReference type="Pfam" id="PF13365">
    <property type="entry name" value="Trypsin_2"/>
    <property type="match status" value="2"/>
</dbReference>
<feature type="repeat" description="TPR" evidence="3">
    <location>
        <begin position="560"/>
        <end position="593"/>
    </location>
</feature>
<dbReference type="Proteomes" id="UP000629098">
    <property type="component" value="Unassembled WGS sequence"/>
</dbReference>
<dbReference type="Pfam" id="PF07719">
    <property type="entry name" value="TPR_2"/>
    <property type="match status" value="1"/>
</dbReference>
<feature type="repeat" description="TPR" evidence="3">
    <location>
        <begin position="798"/>
        <end position="831"/>
    </location>
</feature>
<dbReference type="GO" id="GO:0046813">
    <property type="term" value="P:receptor-mediated virion attachment to host cell"/>
    <property type="evidence" value="ECO:0007669"/>
    <property type="project" value="TreeGrafter"/>
</dbReference>
<dbReference type="GO" id="GO:0009279">
    <property type="term" value="C:cell outer membrane"/>
    <property type="evidence" value="ECO:0007669"/>
    <property type="project" value="TreeGrafter"/>
</dbReference>
<feature type="repeat" description="TPR" evidence="3">
    <location>
        <begin position="695"/>
        <end position="728"/>
    </location>
</feature>
<dbReference type="SUPFAM" id="SSF48452">
    <property type="entry name" value="TPR-like"/>
    <property type="match status" value="2"/>
</dbReference>
<organism evidence="5 6">
    <name type="scientific">Iningainema tapete BLCC-T55</name>
    <dbReference type="NCBI Taxonomy" id="2748662"/>
    <lineage>
        <taxon>Bacteria</taxon>
        <taxon>Bacillati</taxon>
        <taxon>Cyanobacteriota</taxon>
        <taxon>Cyanophyceae</taxon>
        <taxon>Nostocales</taxon>
        <taxon>Scytonemataceae</taxon>
        <taxon>Iningainema tapete</taxon>
    </lineage>
</organism>
<dbReference type="PROSITE" id="PS50005">
    <property type="entry name" value="TPR"/>
    <property type="match status" value="9"/>
</dbReference>
<dbReference type="SUPFAM" id="SSF50494">
    <property type="entry name" value="Trypsin-like serine proteases"/>
    <property type="match status" value="2"/>
</dbReference>
<evidence type="ECO:0000256" key="4">
    <source>
        <dbReference type="SAM" id="SignalP"/>
    </source>
</evidence>
<dbReference type="AlphaFoldDB" id="A0A8J7C8Z2"/>
<dbReference type="InterPro" id="IPR019734">
    <property type="entry name" value="TPR_rpt"/>
</dbReference>
<dbReference type="Gene3D" id="1.25.40.10">
    <property type="entry name" value="Tetratricopeptide repeat domain"/>
    <property type="match status" value="7"/>
</dbReference>
<protein>
    <submittedName>
        <fullName evidence="5">Tetratricopeptide repeat protein</fullName>
    </submittedName>
</protein>
<proteinExistence type="predicted"/>
<sequence>MNRYRFNQMALASLSSLLFFPSALAGTFIQSNHPTSVLVSSRLSEAEIRQLAQAITVRVLSAHQGGSGILIKKQGQTYTILTNAHVVNSKAAYRIQTPDGKNHPAVVISRGDSLKGNDLALSQFNAKENYRVVPLATNSNLSENQEVFAAGFPYDRKELVISSGKISLLSSQPLVGGYQIGYTNEIQQGMSGGPLLNLEGKLIGVNGLLNRAILNDAYVYQNGSRPSTEQLQHLRQLSFAVPIQTLAKIAPNQANGRTKEQNQQQASQQPVANNILDKVNSIAEQITVRIDSKNNGNGSGVIIAHTGQTYYVVTALHVVKNPDSYEIVTLDGQRYALQQQNIIKPEGLDVALLKFTSNQTYSVATIAKYNLFKLSTNNWVFLSGFPGNANGKRKFTAGYLQGKEKVFTRAKDDDNFDRLINYGYELIYSNLTLAGMSGGPVLDSKGQVIGINAGSEDESVNSQVNLGFGLGVPSSTLLGLATRAGLKPGLLKRVNTAPEKLTEVEINSLQNHRLFAVEKLQQNANEFDWLNYGNQLWRLGKNSEAIAALLQAIKLKPDFPQAYYVQGLALYSQKKYPEALAAVEQAIKSNPDYFEAGIFKREVLQKLEKYPEALAAIDKAIEYNNNDVNLYLQRGWTLYWLKRYSAAMQAFKKAIDFKPNSLGYLSRGVLRTNLKDYQGGIADLNEAIRLQPDYARLYSNRGRARSMLKDLKGAISDYDQAIQLAPDDADGYYNRGRVRYIFLRDFKGALADYNPAIQIAPDDVSSYIGRGLVRSDLRDLKGALADFNQAIQLEPNTALSYKIRGDFHKKLKDYKEALSDYNQAIQLQPNWAVAYASRGLVRFFLNDPKGAIADLDRAIKFPSDYISPGSFSSAVYQYRGSVHEKLKDYQAALADYTKMIQLEPDEAFAYSLRGDIRTKLKDQEGASSDYLKAIELYSKEIELVPGNAMTYLWRGLIRNKLEDYRLALSDYNQAIIIEPDNAVAYLSRGLVRNQLKDYQGAITDYSQWIKLQPNNALGYSLRGDVRQRSIRTAWS</sequence>
<dbReference type="InterPro" id="IPR009003">
    <property type="entry name" value="Peptidase_S1_PA"/>
</dbReference>
<dbReference type="RefSeq" id="WP_190836502.1">
    <property type="nucleotide sequence ID" value="NZ_CAWPPI010000110.1"/>
</dbReference>
<dbReference type="InterPro" id="IPR011990">
    <property type="entry name" value="TPR-like_helical_dom_sf"/>
</dbReference>
<keyword evidence="6" id="KW-1185">Reference proteome</keyword>
<feature type="repeat" description="TPR" evidence="3">
    <location>
        <begin position="982"/>
        <end position="1015"/>
    </location>
</feature>
<comment type="caution">
    <text evidence="5">The sequence shown here is derived from an EMBL/GenBank/DDBJ whole genome shotgun (WGS) entry which is preliminary data.</text>
</comment>
<keyword evidence="4" id="KW-0732">Signal</keyword>
<dbReference type="Pfam" id="PF13432">
    <property type="entry name" value="TPR_16"/>
    <property type="match status" value="3"/>
</dbReference>
<feature type="repeat" description="TPR" evidence="3">
    <location>
        <begin position="628"/>
        <end position="661"/>
    </location>
</feature>
<dbReference type="PROSITE" id="PS50293">
    <property type="entry name" value="TPR_REGION"/>
    <property type="match status" value="1"/>
</dbReference>
<dbReference type="InterPro" id="IPR013105">
    <property type="entry name" value="TPR_2"/>
</dbReference>
<feature type="repeat" description="TPR" evidence="3">
    <location>
        <begin position="764"/>
        <end position="797"/>
    </location>
</feature>
<feature type="repeat" description="TPR" evidence="3">
    <location>
        <begin position="526"/>
        <end position="559"/>
    </location>
</feature>
<dbReference type="PANTHER" id="PTHR44858">
    <property type="entry name" value="TETRATRICOPEPTIDE REPEAT PROTEIN 6"/>
    <property type="match status" value="1"/>
</dbReference>
<dbReference type="SMART" id="SM00028">
    <property type="entry name" value="TPR"/>
    <property type="match status" value="14"/>
</dbReference>
<gene>
    <name evidence="5" type="ORF">ICL16_36655</name>
</gene>
<dbReference type="SUPFAM" id="SSF81901">
    <property type="entry name" value="HCP-like"/>
    <property type="match status" value="1"/>
</dbReference>
<evidence type="ECO:0000256" key="3">
    <source>
        <dbReference type="PROSITE-ProRule" id="PRU00339"/>
    </source>
</evidence>
<keyword evidence="2 3" id="KW-0802">TPR repeat</keyword>
<evidence type="ECO:0000313" key="5">
    <source>
        <dbReference type="EMBL" id="MBD2777434.1"/>
    </source>
</evidence>
<feature type="signal peptide" evidence="4">
    <location>
        <begin position="1"/>
        <end position="25"/>
    </location>
</feature>
<keyword evidence="1" id="KW-0677">Repeat</keyword>
<evidence type="ECO:0000256" key="2">
    <source>
        <dbReference type="ARBA" id="ARBA00022803"/>
    </source>
</evidence>
<dbReference type="Gene3D" id="2.40.10.10">
    <property type="entry name" value="Trypsin-like serine proteases"/>
    <property type="match status" value="2"/>
</dbReference>
<dbReference type="Pfam" id="PF13414">
    <property type="entry name" value="TPR_11"/>
    <property type="match status" value="1"/>
</dbReference>
<feature type="repeat" description="TPR" evidence="3">
    <location>
        <begin position="873"/>
        <end position="906"/>
    </location>
</feature>
<evidence type="ECO:0000313" key="6">
    <source>
        <dbReference type="Proteomes" id="UP000629098"/>
    </source>
</evidence>